<evidence type="ECO:0000313" key="2">
    <source>
        <dbReference type="Proteomes" id="UP001151760"/>
    </source>
</evidence>
<name>A0ABQ5HCK8_9ASTR</name>
<protein>
    <submittedName>
        <fullName evidence="1">Uncharacterized protein</fullName>
    </submittedName>
</protein>
<dbReference type="Proteomes" id="UP001151760">
    <property type="component" value="Unassembled WGS sequence"/>
</dbReference>
<sequence length="70" mass="7588">MVRTLRGGTEDVLAISPTLGLVRFLKEPPSGLKPPAKTIYRLATENHETALPFGSLFVGPPMPVKCLLED</sequence>
<proteinExistence type="predicted"/>
<organism evidence="1 2">
    <name type="scientific">Tanacetum coccineum</name>
    <dbReference type="NCBI Taxonomy" id="301880"/>
    <lineage>
        <taxon>Eukaryota</taxon>
        <taxon>Viridiplantae</taxon>
        <taxon>Streptophyta</taxon>
        <taxon>Embryophyta</taxon>
        <taxon>Tracheophyta</taxon>
        <taxon>Spermatophyta</taxon>
        <taxon>Magnoliopsida</taxon>
        <taxon>eudicotyledons</taxon>
        <taxon>Gunneridae</taxon>
        <taxon>Pentapetalae</taxon>
        <taxon>asterids</taxon>
        <taxon>campanulids</taxon>
        <taxon>Asterales</taxon>
        <taxon>Asteraceae</taxon>
        <taxon>Asteroideae</taxon>
        <taxon>Anthemideae</taxon>
        <taxon>Anthemidinae</taxon>
        <taxon>Tanacetum</taxon>
    </lineage>
</organism>
<accession>A0ABQ5HCK8</accession>
<dbReference type="EMBL" id="BQNB010019420">
    <property type="protein sequence ID" value="GJT85121.1"/>
    <property type="molecule type" value="Genomic_DNA"/>
</dbReference>
<reference evidence="1" key="1">
    <citation type="journal article" date="2022" name="Int. J. Mol. Sci.">
        <title>Draft Genome of Tanacetum Coccineum: Genomic Comparison of Closely Related Tanacetum-Family Plants.</title>
        <authorList>
            <person name="Yamashiro T."/>
            <person name="Shiraishi A."/>
            <person name="Nakayama K."/>
            <person name="Satake H."/>
        </authorList>
    </citation>
    <scope>NUCLEOTIDE SEQUENCE</scope>
</reference>
<evidence type="ECO:0000313" key="1">
    <source>
        <dbReference type="EMBL" id="GJT85121.1"/>
    </source>
</evidence>
<reference evidence="1" key="2">
    <citation type="submission" date="2022-01" db="EMBL/GenBank/DDBJ databases">
        <authorList>
            <person name="Yamashiro T."/>
            <person name="Shiraishi A."/>
            <person name="Satake H."/>
            <person name="Nakayama K."/>
        </authorList>
    </citation>
    <scope>NUCLEOTIDE SEQUENCE</scope>
</reference>
<keyword evidence="2" id="KW-1185">Reference proteome</keyword>
<comment type="caution">
    <text evidence="1">The sequence shown here is derived from an EMBL/GenBank/DDBJ whole genome shotgun (WGS) entry which is preliminary data.</text>
</comment>
<gene>
    <name evidence="1" type="ORF">Tco_1066838</name>
</gene>